<feature type="region of interest" description="Disordered" evidence="1">
    <location>
        <begin position="190"/>
        <end position="222"/>
    </location>
</feature>
<feature type="region of interest" description="Disordered" evidence="1">
    <location>
        <begin position="14"/>
        <end position="83"/>
    </location>
</feature>
<dbReference type="EMBL" id="FOPJ01000001">
    <property type="protein sequence ID" value="SFG20750.1"/>
    <property type="molecule type" value="Genomic_DNA"/>
</dbReference>
<evidence type="ECO:0000256" key="1">
    <source>
        <dbReference type="SAM" id="MobiDB-lite"/>
    </source>
</evidence>
<organism evidence="2 3">
    <name type="scientific">Corynebacterium spheniscorum</name>
    <dbReference type="NCBI Taxonomy" id="185761"/>
    <lineage>
        <taxon>Bacteria</taxon>
        <taxon>Bacillati</taxon>
        <taxon>Actinomycetota</taxon>
        <taxon>Actinomycetes</taxon>
        <taxon>Mycobacteriales</taxon>
        <taxon>Corynebacteriaceae</taxon>
        <taxon>Corynebacterium</taxon>
    </lineage>
</organism>
<accession>A0A1I2PYN5</accession>
<reference evidence="2 3" key="1">
    <citation type="submission" date="2016-10" db="EMBL/GenBank/DDBJ databases">
        <authorList>
            <person name="de Groot N.N."/>
        </authorList>
    </citation>
    <scope>NUCLEOTIDE SEQUENCE [LARGE SCALE GENOMIC DNA]</scope>
    <source>
        <strain>J11</strain>
        <strain evidence="3">PG 39</strain>
    </source>
</reference>
<dbReference type="RefSeq" id="WP_092283644.1">
    <property type="nucleotide sequence ID" value="NZ_FOPJ01000001.1"/>
</dbReference>
<protein>
    <submittedName>
        <fullName evidence="2">Uncharacterized protein</fullName>
    </submittedName>
</protein>
<gene>
    <name evidence="2" type="ORF">SAMN05660282_00281</name>
</gene>
<evidence type="ECO:0000313" key="2">
    <source>
        <dbReference type="EMBL" id="SFG20750.1"/>
    </source>
</evidence>
<evidence type="ECO:0000313" key="3">
    <source>
        <dbReference type="Proteomes" id="UP000199065"/>
    </source>
</evidence>
<dbReference type="STRING" id="185761.SAMN05660282_00281"/>
<feature type="compositionally biased region" description="Low complexity" evidence="1">
    <location>
        <begin position="34"/>
        <end position="70"/>
    </location>
</feature>
<dbReference type="OrthoDB" id="4426945at2"/>
<dbReference type="Proteomes" id="UP000199065">
    <property type="component" value="Unassembled WGS sequence"/>
</dbReference>
<name>A0A1I2PYN5_9CORY</name>
<feature type="compositionally biased region" description="Basic and acidic residues" evidence="1">
    <location>
        <begin position="190"/>
        <end position="202"/>
    </location>
</feature>
<keyword evidence="3" id="KW-1185">Reference proteome</keyword>
<dbReference type="AlphaFoldDB" id="A0A1I2PYN5"/>
<sequence>MAGLSILALAGTLSACGQLRDRDEPPPGRSTGVAEASPSPTLSSSATPSPTSSEESTPASSTTSTTAAESDVPSTSNSSAAKALPKDVEKVAKLYKTIAPREFFEGLESCGSGGKKDSYLCSGHDGQFQFDHSDSRAASTTQALTELRNSRVVEDTGSRIVGYSAIASTTVITVIDNDRGLIMQEMLTSDKTDPETRIRDLGLVEDDDDTPRTSSKSLEEDY</sequence>
<proteinExistence type="predicted"/>